<dbReference type="Proteomes" id="UP000266673">
    <property type="component" value="Unassembled WGS sequence"/>
</dbReference>
<keyword evidence="3" id="KW-1185">Reference proteome</keyword>
<gene>
    <name evidence="2" type="ORF">C2G38_2229979</name>
</gene>
<accession>A0A397U2Q2</accession>
<evidence type="ECO:0000313" key="2">
    <source>
        <dbReference type="EMBL" id="RIB01703.1"/>
    </source>
</evidence>
<dbReference type="EMBL" id="QKWP01002981">
    <property type="protein sequence ID" value="RIB01703.1"/>
    <property type="molecule type" value="Genomic_DNA"/>
</dbReference>
<dbReference type="AlphaFoldDB" id="A0A397U2Q2"/>
<proteinExistence type="predicted"/>
<evidence type="ECO:0008006" key="4">
    <source>
        <dbReference type="Google" id="ProtNLM"/>
    </source>
</evidence>
<protein>
    <recommendedName>
        <fullName evidence="4">DUF659 domain-containing protein</fullName>
    </recommendedName>
</protein>
<organism evidence="2 3">
    <name type="scientific">Gigaspora rosea</name>
    <dbReference type="NCBI Taxonomy" id="44941"/>
    <lineage>
        <taxon>Eukaryota</taxon>
        <taxon>Fungi</taxon>
        <taxon>Fungi incertae sedis</taxon>
        <taxon>Mucoromycota</taxon>
        <taxon>Glomeromycotina</taxon>
        <taxon>Glomeromycetes</taxon>
        <taxon>Diversisporales</taxon>
        <taxon>Gigasporaceae</taxon>
        <taxon>Gigaspora</taxon>
    </lineage>
</organism>
<reference evidence="2 3" key="1">
    <citation type="submission" date="2018-06" db="EMBL/GenBank/DDBJ databases">
        <title>Comparative genomics reveals the genomic features of Rhizophagus irregularis, R. cerebriforme, R. diaphanum and Gigaspora rosea, and their symbiotic lifestyle signature.</title>
        <authorList>
            <person name="Morin E."/>
            <person name="San Clemente H."/>
            <person name="Chen E.C.H."/>
            <person name="De La Providencia I."/>
            <person name="Hainaut M."/>
            <person name="Kuo A."/>
            <person name="Kohler A."/>
            <person name="Murat C."/>
            <person name="Tang N."/>
            <person name="Roy S."/>
            <person name="Loubradou J."/>
            <person name="Henrissat B."/>
            <person name="Grigoriev I.V."/>
            <person name="Corradi N."/>
            <person name="Roux C."/>
            <person name="Martin F.M."/>
        </authorList>
    </citation>
    <scope>NUCLEOTIDE SEQUENCE [LARGE SCALE GENOMIC DNA]</scope>
    <source>
        <strain evidence="2 3">DAOM 194757</strain>
    </source>
</reference>
<name>A0A397U2Q2_9GLOM</name>
<evidence type="ECO:0000313" key="3">
    <source>
        <dbReference type="Proteomes" id="UP000266673"/>
    </source>
</evidence>
<evidence type="ECO:0000256" key="1">
    <source>
        <dbReference type="SAM" id="MobiDB-lite"/>
    </source>
</evidence>
<comment type="caution">
    <text evidence="2">The sequence shown here is derived from an EMBL/GenBank/DDBJ whole genome shotgun (WGS) entry which is preliminary data.</text>
</comment>
<feature type="compositionally biased region" description="Basic and acidic residues" evidence="1">
    <location>
        <begin position="89"/>
        <end position="110"/>
    </location>
</feature>
<sequence length="147" mass="16942">MPKEKDEIFALSKNNKKDQIKKAAVSEKENTMYDELHQDEFGITLTFDGWTNVKNKQLLGVMVIILSKSNSELLVPSFQESIQNQQEITNEKNNKTPNETKSETESRLEPEPEITENEDNIVNKNFNDEEAVDSNSLKKEFSQFLDI</sequence>
<dbReference type="OrthoDB" id="2434872at2759"/>
<feature type="region of interest" description="Disordered" evidence="1">
    <location>
        <begin position="85"/>
        <end position="128"/>
    </location>
</feature>